<protein>
    <submittedName>
        <fullName evidence="1">Uncharacterized protein</fullName>
    </submittedName>
</protein>
<dbReference type="AlphaFoldDB" id="A0A1B2ESZ2"/>
<dbReference type="KEGG" id="moc:BB934_33280"/>
<name>A0A1B2ESZ2_9HYPH</name>
<organism evidence="1">
    <name type="scientific">Microvirga ossetica</name>
    <dbReference type="NCBI Taxonomy" id="1882682"/>
    <lineage>
        <taxon>Bacteria</taxon>
        <taxon>Pseudomonadati</taxon>
        <taxon>Pseudomonadota</taxon>
        <taxon>Alphaproteobacteria</taxon>
        <taxon>Hyphomicrobiales</taxon>
        <taxon>Methylobacteriaceae</taxon>
        <taxon>Microvirga</taxon>
    </lineage>
</organism>
<evidence type="ECO:0000313" key="1">
    <source>
        <dbReference type="EMBL" id="ANY83077.1"/>
    </source>
</evidence>
<gene>
    <name evidence="1" type="ORF">BB934_33280</name>
</gene>
<reference evidence="1" key="1">
    <citation type="submission" date="2016-07" db="EMBL/GenBank/DDBJ databases">
        <title>Microvirga ossetica sp. nov. a new species of rhizobia isolated from root nodules of the legume species Vicia alpestris Steven originated from North Ossetia region in the Caucasus.</title>
        <authorList>
            <person name="Safronova V.I."/>
            <person name="Kuznetsova I.G."/>
            <person name="Sazanova A.L."/>
            <person name="Belimov A."/>
            <person name="Andronov E."/>
            <person name="Osledkin Y.S."/>
            <person name="Onishchuk O.P."/>
            <person name="Kurchak O.N."/>
            <person name="Shaposhnikov A.I."/>
            <person name="Willems A."/>
            <person name="Tikhonovich I.A."/>
        </authorList>
    </citation>
    <scope>NUCLEOTIDE SEQUENCE [LARGE SCALE GENOMIC DNA]</scope>
    <source>
        <strain evidence="1">V5/3M</strain>
        <plasmid evidence="1">unnamed1</plasmid>
    </source>
</reference>
<dbReference type="EMBL" id="CP016617">
    <property type="protein sequence ID" value="ANY83077.1"/>
    <property type="molecule type" value="Genomic_DNA"/>
</dbReference>
<proteinExistence type="predicted"/>
<sequence>MQGRLDLILLIPVPGIPTALRESLQGAGKIDPGEMLPTAQTVTSWGFMPKERMQALASASVACARSISSELGFTRSKQPDRFAAAR</sequence>
<keyword evidence="1" id="KW-0614">Plasmid</keyword>
<geneLocation type="plasmid" evidence="1">
    <name>unnamed1</name>
</geneLocation>
<accession>A0A1B2ESZ2</accession>